<dbReference type="Proteomes" id="UP000321892">
    <property type="component" value="Chromosome"/>
</dbReference>
<protein>
    <submittedName>
        <fullName evidence="1">MORN variant repeat protein</fullName>
    </submittedName>
</protein>
<keyword evidence="2" id="KW-1185">Reference proteome</keyword>
<evidence type="ECO:0000313" key="2">
    <source>
        <dbReference type="Proteomes" id="UP000321892"/>
    </source>
</evidence>
<reference evidence="1 2" key="1">
    <citation type="submission" date="2019-07" db="EMBL/GenBank/DDBJ databases">
        <title>Complete Genome Sequence of Leptotrichia hofstadii Strain JCM16775.</title>
        <authorList>
            <person name="Watanabe S."/>
            <person name="Cui L."/>
        </authorList>
    </citation>
    <scope>NUCLEOTIDE SEQUENCE [LARGE SCALE GENOMIC DNA]</scope>
    <source>
        <strain evidence="1 2">JCM16775</strain>
    </source>
</reference>
<dbReference type="KEGG" id="lhf:JCM16775_1762"/>
<gene>
    <name evidence="1" type="ORF">JCM16775_1762</name>
</gene>
<dbReference type="AlphaFoldDB" id="A0A510JL03"/>
<sequence length="87" mass="10365">MEIKRANYNQKVGEIFNIKEIDGQLVLFDDNEIRYNGKLELEYENGQLHSEGMIRLGLKDGQWKTYYQNNQVKIIENFILGKKRRDV</sequence>
<evidence type="ECO:0000313" key="1">
    <source>
        <dbReference type="EMBL" id="BBM39051.1"/>
    </source>
</evidence>
<accession>A0A510JL03</accession>
<organism evidence="1 2">
    <name type="scientific">Leptotrichia hofstadii</name>
    <dbReference type="NCBI Taxonomy" id="157688"/>
    <lineage>
        <taxon>Bacteria</taxon>
        <taxon>Fusobacteriati</taxon>
        <taxon>Fusobacteriota</taxon>
        <taxon>Fusobacteriia</taxon>
        <taxon>Fusobacteriales</taxon>
        <taxon>Leptotrichiaceae</taxon>
        <taxon>Leptotrichia</taxon>
    </lineage>
</organism>
<dbReference type="Gene3D" id="2.20.110.10">
    <property type="entry name" value="Histone H3 K4-specific methyltransferase SET7/9 N-terminal domain"/>
    <property type="match status" value="1"/>
</dbReference>
<dbReference type="SUPFAM" id="SSF82185">
    <property type="entry name" value="Histone H3 K4-specific methyltransferase SET7/9 N-terminal domain"/>
    <property type="match status" value="1"/>
</dbReference>
<name>A0A510JL03_9FUSO</name>
<dbReference type="OrthoDB" id="84943at2"/>
<dbReference type="RefSeq" id="WP_146967887.1">
    <property type="nucleotide sequence ID" value="NZ_AP019823.1"/>
</dbReference>
<proteinExistence type="predicted"/>
<dbReference type="EMBL" id="AP019823">
    <property type="protein sequence ID" value="BBM39051.1"/>
    <property type="molecule type" value="Genomic_DNA"/>
</dbReference>